<dbReference type="AlphaFoldDB" id="A0A0A9CIK6"/>
<protein>
    <submittedName>
        <fullName evidence="2">Uncharacterized protein</fullName>
    </submittedName>
</protein>
<dbReference type="EMBL" id="GBRH01222479">
    <property type="protein sequence ID" value="JAD75416.1"/>
    <property type="molecule type" value="Transcribed_RNA"/>
</dbReference>
<sequence>MARIPTYFTNHFFLLPLLPVSFCSLSFSLPDLSLSASEVHRNSIRIRGLILII</sequence>
<proteinExistence type="predicted"/>
<reference evidence="2" key="1">
    <citation type="submission" date="2014-09" db="EMBL/GenBank/DDBJ databases">
        <authorList>
            <person name="Magalhaes I.L.F."/>
            <person name="Oliveira U."/>
            <person name="Santos F.R."/>
            <person name="Vidigal T.H.D.A."/>
            <person name="Brescovit A.D."/>
            <person name="Santos A.J."/>
        </authorList>
    </citation>
    <scope>NUCLEOTIDE SEQUENCE</scope>
    <source>
        <tissue evidence="2">Shoot tissue taken approximately 20 cm above the soil surface</tissue>
    </source>
</reference>
<reference evidence="2" key="2">
    <citation type="journal article" date="2015" name="Data Brief">
        <title>Shoot transcriptome of the giant reed, Arundo donax.</title>
        <authorList>
            <person name="Barrero R.A."/>
            <person name="Guerrero F.D."/>
            <person name="Moolhuijzen P."/>
            <person name="Goolsby J.A."/>
            <person name="Tidwell J."/>
            <person name="Bellgard S.E."/>
            <person name="Bellgard M.I."/>
        </authorList>
    </citation>
    <scope>NUCLEOTIDE SEQUENCE</scope>
    <source>
        <tissue evidence="2">Shoot tissue taken approximately 20 cm above the soil surface</tissue>
    </source>
</reference>
<feature type="chain" id="PRO_5002063345" evidence="1">
    <location>
        <begin position="29"/>
        <end position="53"/>
    </location>
</feature>
<evidence type="ECO:0000313" key="2">
    <source>
        <dbReference type="EMBL" id="JAD75416.1"/>
    </source>
</evidence>
<evidence type="ECO:0000256" key="1">
    <source>
        <dbReference type="SAM" id="SignalP"/>
    </source>
</evidence>
<feature type="signal peptide" evidence="1">
    <location>
        <begin position="1"/>
        <end position="28"/>
    </location>
</feature>
<organism evidence="2">
    <name type="scientific">Arundo donax</name>
    <name type="common">Giant reed</name>
    <name type="synonym">Donax arundinaceus</name>
    <dbReference type="NCBI Taxonomy" id="35708"/>
    <lineage>
        <taxon>Eukaryota</taxon>
        <taxon>Viridiplantae</taxon>
        <taxon>Streptophyta</taxon>
        <taxon>Embryophyta</taxon>
        <taxon>Tracheophyta</taxon>
        <taxon>Spermatophyta</taxon>
        <taxon>Magnoliopsida</taxon>
        <taxon>Liliopsida</taxon>
        <taxon>Poales</taxon>
        <taxon>Poaceae</taxon>
        <taxon>PACMAD clade</taxon>
        <taxon>Arundinoideae</taxon>
        <taxon>Arundineae</taxon>
        <taxon>Arundo</taxon>
    </lineage>
</organism>
<keyword evidence="1" id="KW-0732">Signal</keyword>
<accession>A0A0A9CIK6</accession>
<name>A0A0A9CIK6_ARUDO</name>